<dbReference type="SMART" id="SM00382">
    <property type="entry name" value="AAA"/>
    <property type="match status" value="1"/>
</dbReference>
<evidence type="ECO:0000259" key="1">
    <source>
        <dbReference type="SMART" id="SM00382"/>
    </source>
</evidence>
<geneLocation type="plasmid" evidence="2 3">
    <name>pHALHY01</name>
</geneLocation>
<dbReference type="EMBL" id="CP002692">
    <property type="protein sequence ID" value="AEE54383.1"/>
    <property type="molecule type" value="Genomic_DNA"/>
</dbReference>
<protein>
    <submittedName>
        <fullName evidence="2">ATPase associated with various cellular activities AAA_5</fullName>
    </submittedName>
</protein>
<feature type="domain" description="AAA+ ATPase" evidence="1">
    <location>
        <begin position="44"/>
        <end position="208"/>
    </location>
</feature>
<dbReference type="InterPro" id="IPR011704">
    <property type="entry name" value="ATPase_dyneun-rel_AAA"/>
</dbReference>
<dbReference type="HOGENOM" id="CLU_051820_2_1_10"/>
<dbReference type="KEGG" id="hhy:Halhy_6567"/>
<accession>F4L7M5</accession>
<keyword evidence="2" id="KW-0614">Plasmid</keyword>
<keyword evidence="3" id="KW-1185">Reference proteome</keyword>
<dbReference type="Gene3D" id="3.40.50.300">
    <property type="entry name" value="P-loop containing nucleotide triphosphate hydrolases"/>
    <property type="match status" value="1"/>
</dbReference>
<dbReference type="RefSeq" id="WP_013768900.1">
    <property type="nucleotide sequence ID" value="NC_015511.1"/>
</dbReference>
<sequence length="306" mass="34457">MNWYSDNKPDTPLPALQLNEKLNDPELYVASPGLRAAVDVALTLGQPLLLTGEPGTGKSQLADHIAWYFKLGKPAVVPVQTTSVAKDLYYRYDALGHFQHNQHSKDLLGPAELEDRFISYQGIGQAIRSAQRTVVLIDEIDKAPRDLPNDILTALDRMAFEVPEIKGHFKSDPANTPIVIVTSNSEKNLPDPFLRRVVYYHIQFPTKLELLDILGKKLTGFPKDALQPLVDHFDGLRKDESRLRKKPATSELLLWADLLAKMKFDPQALKDINKLKPAQKDLLKKSYSVLAKTQEDLQALYQLLDK</sequence>
<dbReference type="PANTHER" id="PTHR42759">
    <property type="entry name" value="MOXR FAMILY PROTEIN"/>
    <property type="match status" value="1"/>
</dbReference>
<dbReference type="InterPro" id="IPR050764">
    <property type="entry name" value="CbbQ/NirQ/NorQ/GpvN"/>
</dbReference>
<organism evidence="2 3">
    <name type="scientific">Haliscomenobacter hydrossis (strain ATCC 27775 / DSM 1100 / LMG 10767 / O)</name>
    <dbReference type="NCBI Taxonomy" id="760192"/>
    <lineage>
        <taxon>Bacteria</taxon>
        <taxon>Pseudomonadati</taxon>
        <taxon>Bacteroidota</taxon>
        <taxon>Saprospiria</taxon>
        <taxon>Saprospirales</taxon>
        <taxon>Haliscomenobacteraceae</taxon>
        <taxon>Haliscomenobacter</taxon>
    </lineage>
</organism>
<gene>
    <name evidence="2" type="ordered locus">Halhy_6567</name>
</gene>
<dbReference type="OrthoDB" id="9783370at2"/>
<dbReference type="AlphaFoldDB" id="F4L7M5"/>
<evidence type="ECO:0000313" key="2">
    <source>
        <dbReference type="EMBL" id="AEE54383.1"/>
    </source>
</evidence>
<dbReference type="Pfam" id="PF07728">
    <property type="entry name" value="AAA_5"/>
    <property type="match status" value="1"/>
</dbReference>
<dbReference type="CDD" id="cd00009">
    <property type="entry name" value="AAA"/>
    <property type="match status" value="1"/>
</dbReference>
<dbReference type="InterPro" id="IPR027417">
    <property type="entry name" value="P-loop_NTPase"/>
</dbReference>
<dbReference type="GO" id="GO:0005524">
    <property type="term" value="F:ATP binding"/>
    <property type="evidence" value="ECO:0007669"/>
    <property type="project" value="InterPro"/>
</dbReference>
<proteinExistence type="predicted"/>
<dbReference type="GO" id="GO:0016887">
    <property type="term" value="F:ATP hydrolysis activity"/>
    <property type="evidence" value="ECO:0007669"/>
    <property type="project" value="InterPro"/>
</dbReference>
<dbReference type="Proteomes" id="UP000008461">
    <property type="component" value="Plasmid pHALHY01"/>
</dbReference>
<dbReference type="PANTHER" id="PTHR42759:SF1">
    <property type="entry name" value="MAGNESIUM-CHELATASE SUBUNIT CHLD"/>
    <property type="match status" value="1"/>
</dbReference>
<reference evidence="2 3" key="1">
    <citation type="journal article" date="2011" name="Stand. Genomic Sci.">
        <title>Complete genome sequence of Haliscomenobacter hydrossis type strain (O).</title>
        <authorList>
            <consortium name="US DOE Joint Genome Institute (JGI-PGF)"/>
            <person name="Daligault H."/>
            <person name="Lapidus A."/>
            <person name="Zeytun A."/>
            <person name="Nolan M."/>
            <person name="Lucas S."/>
            <person name="Del Rio T.G."/>
            <person name="Tice H."/>
            <person name="Cheng J.F."/>
            <person name="Tapia R."/>
            <person name="Han C."/>
            <person name="Goodwin L."/>
            <person name="Pitluck S."/>
            <person name="Liolios K."/>
            <person name="Pagani I."/>
            <person name="Ivanova N."/>
            <person name="Huntemann M."/>
            <person name="Mavromatis K."/>
            <person name="Mikhailova N."/>
            <person name="Pati A."/>
            <person name="Chen A."/>
            <person name="Palaniappan K."/>
            <person name="Land M."/>
            <person name="Hauser L."/>
            <person name="Brambilla E.M."/>
            <person name="Rohde M."/>
            <person name="Verbarg S."/>
            <person name="Goker M."/>
            <person name="Bristow J."/>
            <person name="Eisen J.A."/>
            <person name="Markowitz V."/>
            <person name="Hugenholtz P."/>
            <person name="Kyrpides N.C."/>
            <person name="Klenk H.P."/>
            <person name="Woyke T."/>
        </authorList>
    </citation>
    <scope>NUCLEOTIDE SEQUENCE [LARGE SCALE GENOMIC DNA]</scope>
    <source>
        <strain evidence="3">ATCC 27775 / DSM 1100 / LMG 10767 / O</strain>
        <plasmid evidence="3">Plasmid pHALHY01</plasmid>
    </source>
</reference>
<dbReference type="InterPro" id="IPR003593">
    <property type="entry name" value="AAA+_ATPase"/>
</dbReference>
<evidence type="ECO:0000313" key="3">
    <source>
        <dbReference type="Proteomes" id="UP000008461"/>
    </source>
</evidence>
<name>F4L7M5_HALH1</name>
<dbReference type="SUPFAM" id="SSF52540">
    <property type="entry name" value="P-loop containing nucleoside triphosphate hydrolases"/>
    <property type="match status" value="1"/>
</dbReference>
<reference key="2">
    <citation type="submission" date="2011-04" db="EMBL/GenBank/DDBJ databases">
        <title>Complete sequence of plasmid 1 of Haliscomenobacter hydrossis DSM 1100.</title>
        <authorList>
            <consortium name="US DOE Joint Genome Institute (JGI-PGF)"/>
            <person name="Lucas S."/>
            <person name="Han J."/>
            <person name="Lapidus A."/>
            <person name="Bruce D."/>
            <person name="Goodwin L."/>
            <person name="Pitluck S."/>
            <person name="Peters L."/>
            <person name="Kyrpides N."/>
            <person name="Mavromatis K."/>
            <person name="Ivanova N."/>
            <person name="Ovchinnikova G."/>
            <person name="Pagani I."/>
            <person name="Daligault H."/>
            <person name="Detter J.C."/>
            <person name="Han C."/>
            <person name="Land M."/>
            <person name="Hauser L."/>
            <person name="Markowitz V."/>
            <person name="Cheng J.-F."/>
            <person name="Hugenholtz P."/>
            <person name="Woyke T."/>
            <person name="Wu D."/>
            <person name="Verbarg S."/>
            <person name="Frueling A."/>
            <person name="Brambilla E."/>
            <person name="Klenk H.-P."/>
            <person name="Eisen J.A."/>
        </authorList>
    </citation>
    <scope>NUCLEOTIDE SEQUENCE</scope>
    <source>
        <strain>DSM 1100</strain>
    </source>
</reference>